<feature type="transmembrane region" description="Helical" evidence="6">
    <location>
        <begin position="251"/>
        <end position="269"/>
    </location>
</feature>
<evidence type="ECO:0000256" key="6">
    <source>
        <dbReference type="RuleBase" id="RU363041"/>
    </source>
</evidence>
<accession>A0A2P1PMF7</accession>
<dbReference type="PANTHER" id="PTHR43483">
    <property type="entry name" value="MEMBRANE TRANSPORTER PROTEIN HI_0806-RELATED"/>
    <property type="match status" value="1"/>
</dbReference>
<dbReference type="KEGG" id="xba:C7S18_01955"/>
<feature type="transmembrane region" description="Helical" evidence="6">
    <location>
        <begin position="220"/>
        <end position="239"/>
    </location>
</feature>
<sequence length="275" mass="28522">MTSLTWSLLFALPIGAATGVLAGLFGIGGGLVMVTALVWLLPTLAVPPEHVMHVALASSLGAIVLTAASSARSHYRRGAILWPSLSRLVPGMLIGGVLGARMAGQLSTQWLQWGVIAFCFVAAWEMWRPKSTHAADDAGATPKHWQLVPGGFAIGIVSALVGIGGGSMTVPLLIHFGAKPVRAVGTSAACGLPIAVAAVIGFAWTKSSPNAAMPPHTIGFLHWPLALALGSTSILFAPYGARLAHKLPGNSLRRAFAGLLVVVALMTWYRTSMIA</sequence>
<dbReference type="Proteomes" id="UP000241074">
    <property type="component" value="Chromosome"/>
</dbReference>
<evidence type="ECO:0000256" key="2">
    <source>
        <dbReference type="ARBA" id="ARBA00009142"/>
    </source>
</evidence>
<dbReference type="GO" id="GO:0005886">
    <property type="term" value="C:plasma membrane"/>
    <property type="evidence" value="ECO:0007669"/>
    <property type="project" value="UniProtKB-SubCell"/>
</dbReference>
<keyword evidence="5 6" id="KW-0472">Membrane</keyword>
<protein>
    <recommendedName>
        <fullName evidence="6">Probable membrane transporter protein</fullName>
    </recommendedName>
</protein>
<dbReference type="AlphaFoldDB" id="A0A2P1PMF7"/>
<feature type="transmembrane region" description="Helical" evidence="6">
    <location>
        <begin position="26"/>
        <end position="44"/>
    </location>
</feature>
<comment type="subcellular location">
    <subcellularLocation>
        <location evidence="6">Cell membrane</location>
        <topology evidence="6">Multi-pass membrane protein</topology>
    </subcellularLocation>
    <subcellularLocation>
        <location evidence="1">Membrane</location>
        <topology evidence="1">Multi-pass membrane protein</topology>
    </subcellularLocation>
</comment>
<keyword evidence="6" id="KW-1003">Cell membrane</keyword>
<gene>
    <name evidence="7" type="ORF">C7S18_01955</name>
</gene>
<dbReference type="InterPro" id="IPR002781">
    <property type="entry name" value="TM_pro_TauE-like"/>
</dbReference>
<reference evidence="7 8" key="2">
    <citation type="submission" date="2018-03" db="EMBL/GenBank/DDBJ databases">
        <authorList>
            <person name="Keele B.F."/>
        </authorList>
    </citation>
    <scope>NUCLEOTIDE SEQUENCE [LARGE SCALE GENOMIC DNA]</scope>
    <source>
        <strain evidence="7 8">D13</strain>
    </source>
</reference>
<evidence type="ECO:0000256" key="4">
    <source>
        <dbReference type="ARBA" id="ARBA00022989"/>
    </source>
</evidence>
<keyword evidence="3 6" id="KW-0812">Transmembrane</keyword>
<feature type="transmembrane region" description="Helical" evidence="6">
    <location>
        <begin position="110"/>
        <end position="127"/>
    </location>
</feature>
<organism evidence="7 8">
    <name type="scientific">Ahniella affigens</name>
    <dbReference type="NCBI Taxonomy" id="2021234"/>
    <lineage>
        <taxon>Bacteria</taxon>
        <taxon>Pseudomonadati</taxon>
        <taxon>Pseudomonadota</taxon>
        <taxon>Gammaproteobacteria</taxon>
        <taxon>Lysobacterales</taxon>
        <taxon>Rhodanobacteraceae</taxon>
        <taxon>Ahniella</taxon>
    </lineage>
</organism>
<feature type="transmembrane region" description="Helical" evidence="6">
    <location>
        <begin position="80"/>
        <end position="98"/>
    </location>
</feature>
<dbReference type="EMBL" id="CP027860">
    <property type="protein sequence ID" value="AVP96030.1"/>
    <property type="molecule type" value="Genomic_DNA"/>
</dbReference>
<keyword evidence="4 6" id="KW-1133">Transmembrane helix</keyword>
<evidence type="ECO:0000256" key="3">
    <source>
        <dbReference type="ARBA" id="ARBA00022692"/>
    </source>
</evidence>
<proteinExistence type="inferred from homology"/>
<name>A0A2P1PMF7_9GAMM</name>
<dbReference type="RefSeq" id="WP_106889959.1">
    <property type="nucleotide sequence ID" value="NZ_CP027860.1"/>
</dbReference>
<keyword evidence="8" id="KW-1185">Reference proteome</keyword>
<comment type="similarity">
    <text evidence="2 6">Belongs to the 4-toluene sulfonate uptake permease (TSUP) (TC 2.A.102) family.</text>
</comment>
<feature type="transmembrane region" description="Helical" evidence="6">
    <location>
        <begin position="147"/>
        <end position="174"/>
    </location>
</feature>
<evidence type="ECO:0000256" key="1">
    <source>
        <dbReference type="ARBA" id="ARBA00004141"/>
    </source>
</evidence>
<evidence type="ECO:0000256" key="5">
    <source>
        <dbReference type="ARBA" id="ARBA00023136"/>
    </source>
</evidence>
<dbReference type="OrthoDB" id="457670at2"/>
<evidence type="ECO:0000313" key="7">
    <source>
        <dbReference type="EMBL" id="AVP96030.1"/>
    </source>
</evidence>
<reference evidence="7 8" key="1">
    <citation type="submission" date="2018-03" db="EMBL/GenBank/DDBJ databases">
        <title>Ahniella affigens gen. nov., sp. nov., a gammaproteobacterium isolated from sandy soil near a stream.</title>
        <authorList>
            <person name="Ko Y."/>
            <person name="Kim J.-H."/>
        </authorList>
    </citation>
    <scope>NUCLEOTIDE SEQUENCE [LARGE SCALE GENOMIC DNA]</scope>
    <source>
        <strain evidence="7 8">D13</strain>
    </source>
</reference>
<dbReference type="PANTHER" id="PTHR43483:SF3">
    <property type="entry name" value="MEMBRANE TRANSPORTER PROTEIN HI_0806-RELATED"/>
    <property type="match status" value="1"/>
</dbReference>
<dbReference type="Pfam" id="PF01925">
    <property type="entry name" value="TauE"/>
    <property type="match status" value="1"/>
</dbReference>
<feature type="transmembrane region" description="Helical" evidence="6">
    <location>
        <begin position="186"/>
        <end position="205"/>
    </location>
</feature>
<feature type="transmembrane region" description="Helical" evidence="6">
    <location>
        <begin position="51"/>
        <end position="68"/>
    </location>
</feature>
<evidence type="ECO:0000313" key="8">
    <source>
        <dbReference type="Proteomes" id="UP000241074"/>
    </source>
</evidence>